<evidence type="ECO:0000256" key="2">
    <source>
        <dbReference type="ARBA" id="ARBA00006706"/>
    </source>
</evidence>
<keyword evidence="5" id="KW-0460">Magnesium</keyword>
<comment type="cofactor">
    <cofactor evidence="1">
        <name>Mg(2+)</name>
        <dbReference type="ChEBI" id="CHEBI:18420"/>
    </cofactor>
</comment>
<organism evidence="7">
    <name type="scientific">uncultured Microbacterium sp</name>
    <dbReference type="NCBI Taxonomy" id="191216"/>
    <lineage>
        <taxon>Bacteria</taxon>
        <taxon>Bacillati</taxon>
        <taxon>Actinomycetota</taxon>
        <taxon>Actinomycetes</taxon>
        <taxon>Micrococcales</taxon>
        <taxon>Microbacteriaceae</taxon>
        <taxon>Microbacterium</taxon>
        <taxon>environmental samples</taxon>
    </lineage>
</organism>
<dbReference type="SUPFAM" id="SSF48576">
    <property type="entry name" value="Terpenoid synthases"/>
    <property type="match status" value="1"/>
</dbReference>
<dbReference type="CDD" id="cd00685">
    <property type="entry name" value="Trans_IPPS_HT"/>
    <property type="match status" value="1"/>
</dbReference>
<evidence type="ECO:0000256" key="5">
    <source>
        <dbReference type="ARBA" id="ARBA00022842"/>
    </source>
</evidence>
<dbReference type="EMBL" id="FLQR01000009">
    <property type="protein sequence ID" value="SBS74056.1"/>
    <property type="molecule type" value="Genomic_DNA"/>
</dbReference>
<comment type="similarity">
    <text evidence="2 6">Belongs to the FPP/GGPP synthase family.</text>
</comment>
<keyword evidence="4" id="KW-0479">Metal-binding</keyword>
<name>A0A1Y5P5R8_9MICO</name>
<proteinExistence type="inferred from homology"/>
<keyword evidence="3 6" id="KW-0808">Transferase</keyword>
<dbReference type="AlphaFoldDB" id="A0A1Y5P5R8"/>
<dbReference type="GO" id="GO:0008299">
    <property type="term" value="P:isoprenoid biosynthetic process"/>
    <property type="evidence" value="ECO:0007669"/>
    <property type="project" value="InterPro"/>
</dbReference>
<evidence type="ECO:0000256" key="3">
    <source>
        <dbReference type="ARBA" id="ARBA00022679"/>
    </source>
</evidence>
<dbReference type="PANTHER" id="PTHR12001:SF85">
    <property type="entry name" value="SHORT CHAIN ISOPRENYL DIPHOSPHATE SYNTHASE"/>
    <property type="match status" value="1"/>
</dbReference>
<dbReference type="GO" id="GO:0046872">
    <property type="term" value="F:metal ion binding"/>
    <property type="evidence" value="ECO:0007669"/>
    <property type="project" value="UniProtKB-KW"/>
</dbReference>
<accession>A0A1Y5P5R8</accession>
<evidence type="ECO:0000256" key="4">
    <source>
        <dbReference type="ARBA" id="ARBA00022723"/>
    </source>
</evidence>
<dbReference type="PANTHER" id="PTHR12001">
    <property type="entry name" value="GERANYLGERANYL PYROPHOSPHATE SYNTHASE"/>
    <property type="match status" value="1"/>
</dbReference>
<evidence type="ECO:0000256" key="6">
    <source>
        <dbReference type="RuleBase" id="RU004466"/>
    </source>
</evidence>
<dbReference type="InterPro" id="IPR008949">
    <property type="entry name" value="Isoprenoid_synthase_dom_sf"/>
</dbReference>
<dbReference type="SFLD" id="SFLDS00005">
    <property type="entry name" value="Isoprenoid_Synthase_Type_I"/>
    <property type="match status" value="1"/>
</dbReference>
<gene>
    <name evidence="7" type="ORF">MIPYR_50165</name>
</gene>
<protein>
    <submittedName>
        <fullName evidence="7">Geranylgeranyl pyrophosphate synthase</fullName>
    </submittedName>
</protein>
<sequence length="365" mass="38503">MTLPDALIEAVSQRLERFTDEQLSAAADLGPEAHAFVRSGAGTLDGGKRLRARFCLTGWQAIEELRGVRAPAPAPDVTAAAAALEIFHAAALVHDDVVDNSDTRRGRPAAHRRWETAHRDASWDGDAAGFGRSAAILLGDLLVAWSDDLLEEGLALGDAARAATARAIYAVMRRDVTIGQFLDVAEEAAYLTAPDSEHAARALRVASLKSARYSVQHPLLLGAALAGADAAQSDALERFGHPIGLAFQLRDDVLGVFGDTAVTGKPSGDDLREGKRTLLIAYAREAMAPGARRVLDELVGDPTLEDEQIAALQSTIVDTGALARVEELIAEYAREADRALRGAPLGTTAVGALRDLALAATTRAA</sequence>
<dbReference type="InterPro" id="IPR000092">
    <property type="entry name" value="Polyprenyl_synt"/>
</dbReference>
<evidence type="ECO:0000313" key="7">
    <source>
        <dbReference type="EMBL" id="SBS74056.1"/>
    </source>
</evidence>
<dbReference type="RefSeq" id="WP_295577060.1">
    <property type="nucleotide sequence ID" value="NZ_FLQR01000009.1"/>
</dbReference>
<dbReference type="PROSITE" id="PS00723">
    <property type="entry name" value="POLYPRENYL_SYNTHASE_1"/>
    <property type="match status" value="1"/>
</dbReference>
<dbReference type="GO" id="GO:0004659">
    <property type="term" value="F:prenyltransferase activity"/>
    <property type="evidence" value="ECO:0007669"/>
    <property type="project" value="InterPro"/>
</dbReference>
<evidence type="ECO:0000256" key="1">
    <source>
        <dbReference type="ARBA" id="ARBA00001946"/>
    </source>
</evidence>
<reference evidence="7" key="1">
    <citation type="submission" date="2016-03" db="EMBL/GenBank/DDBJ databases">
        <authorList>
            <person name="Ploux O."/>
        </authorList>
    </citation>
    <scope>NUCLEOTIDE SEQUENCE</scope>
    <source>
        <strain evidence="7">UC1</strain>
    </source>
</reference>
<dbReference type="Gene3D" id="1.10.600.10">
    <property type="entry name" value="Farnesyl Diphosphate Synthase"/>
    <property type="match status" value="1"/>
</dbReference>
<dbReference type="PROSITE" id="PS00444">
    <property type="entry name" value="POLYPRENYL_SYNTHASE_2"/>
    <property type="match status" value="1"/>
</dbReference>
<dbReference type="InterPro" id="IPR033749">
    <property type="entry name" value="Polyprenyl_synt_CS"/>
</dbReference>
<dbReference type="Pfam" id="PF00348">
    <property type="entry name" value="polyprenyl_synt"/>
    <property type="match status" value="1"/>
</dbReference>